<name>A0A9X3TX50_9PROT</name>
<reference evidence="2" key="1">
    <citation type="submission" date="2022-08" db="EMBL/GenBank/DDBJ databases">
        <authorList>
            <person name="Vandamme P."/>
            <person name="Hettiarachchi A."/>
            <person name="Peeters C."/>
            <person name="Cnockaert M."/>
            <person name="Carlier A."/>
        </authorList>
    </citation>
    <scope>NUCLEOTIDE SEQUENCE</scope>
    <source>
        <strain evidence="2">LMG 31809</strain>
    </source>
</reference>
<protein>
    <submittedName>
        <fullName evidence="2">Flp family type IVb pilin</fullName>
    </submittedName>
</protein>
<feature type="transmembrane region" description="Helical" evidence="1">
    <location>
        <begin position="21"/>
        <end position="42"/>
    </location>
</feature>
<sequence length="59" mass="6393">MQLKITEFFSHLCASRSGTTAIEYGLIAALIALSIIGVLTLIGDQVLGYFMQANNGFNR</sequence>
<reference evidence="2" key="2">
    <citation type="journal article" date="2023" name="Syst. Appl. Microbiol.">
        <title>Govania unica gen. nov., sp. nov., a rare biosphere bacterium that represents a novel family in the class Alphaproteobacteria.</title>
        <authorList>
            <person name="Vandamme P."/>
            <person name="Peeters C."/>
            <person name="Hettiarachchi A."/>
            <person name="Cnockaert M."/>
            <person name="Carlier A."/>
        </authorList>
    </citation>
    <scope>NUCLEOTIDE SEQUENCE</scope>
    <source>
        <strain evidence="2">LMG 31809</strain>
    </source>
</reference>
<keyword evidence="1" id="KW-0812">Transmembrane</keyword>
<dbReference type="InterPro" id="IPR007047">
    <property type="entry name" value="Flp_Fap"/>
</dbReference>
<proteinExistence type="predicted"/>
<keyword evidence="1" id="KW-0472">Membrane</keyword>
<evidence type="ECO:0000313" key="3">
    <source>
        <dbReference type="Proteomes" id="UP001141619"/>
    </source>
</evidence>
<dbReference type="EMBL" id="JANWOI010000001">
    <property type="protein sequence ID" value="MDA5193268.1"/>
    <property type="molecule type" value="Genomic_DNA"/>
</dbReference>
<dbReference type="AlphaFoldDB" id="A0A9X3TX50"/>
<dbReference type="RefSeq" id="WP_274942961.1">
    <property type="nucleotide sequence ID" value="NZ_JANWOI010000001.1"/>
</dbReference>
<keyword evidence="3" id="KW-1185">Reference proteome</keyword>
<dbReference type="Pfam" id="PF04964">
    <property type="entry name" value="Flp_Fap"/>
    <property type="match status" value="1"/>
</dbReference>
<dbReference type="Proteomes" id="UP001141619">
    <property type="component" value="Unassembled WGS sequence"/>
</dbReference>
<organism evidence="2 3">
    <name type="scientific">Govanella unica</name>
    <dbReference type="NCBI Taxonomy" id="2975056"/>
    <lineage>
        <taxon>Bacteria</taxon>
        <taxon>Pseudomonadati</taxon>
        <taxon>Pseudomonadota</taxon>
        <taxon>Alphaproteobacteria</taxon>
        <taxon>Emcibacterales</taxon>
        <taxon>Govanellaceae</taxon>
        <taxon>Govanella</taxon>
    </lineage>
</organism>
<keyword evidence="1" id="KW-1133">Transmembrane helix</keyword>
<comment type="caution">
    <text evidence="2">The sequence shown here is derived from an EMBL/GenBank/DDBJ whole genome shotgun (WGS) entry which is preliminary data.</text>
</comment>
<evidence type="ECO:0000256" key="1">
    <source>
        <dbReference type="SAM" id="Phobius"/>
    </source>
</evidence>
<accession>A0A9X3TX50</accession>
<gene>
    <name evidence="2" type="ORF">NYP16_04760</name>
</gene>
<evidence type="ECO:0000313" key="2">
    <source>
        <dbReference type="EMBL" id="MDA5193268.1"/>
    </source>
</evidence>